<sequence>MAVGVKYVGYHTLLTSALTIAELLILYAYALGLLDTRSKFFSFLQCYILSPIVSCLANVTGRLELRGWMLIFFIVHGIAQVVGHVTSTLVKTQQTELRAAQEQAIAEKQEGQQRSIVARDMMLSVTNQRSPGAKDADNESDAIATTVTHGDITVAHFIATYLPQRNLYHERSLKLLAVVRSSALANEKRG</sequence>
<protein>
    <submittedName>
        <fullName evidence="1">Uncharacterized protein</fullName>
    </submittedName>
</protein>
<name>A0ACC0WH66_9STRA</name>
<accession>A0ACC0WH66</accession>
<organism evidence="1 2">
    <name type="scientific">Peronosclerospora sorghi</name>
    <dbReference type="NCBI Taxonomy" id="230839"/>
    <lineage>
        <taxon>Eukaryota</taxon>
        <taxon>Sar</taxon>
        <taxon>Stramenopiles</taxon>
        <taxon>Oomycota</taxon>
        <taxon>Peronosporomycetes</taxon>
        <taxon>Peronosporales</taxon>
        <taxon>Peronosporaceae</taxon>
        <taxon>Peronosclerospora</taxon>
    </lineage>
</organism>
<keyword evidence="2" id="KW-1185">Reference proteome</keyword>
<evidence type="ECO:0000313" key="2">
    <source>
        <dbReference type="Proteomes" id="UP001163321"/>
    </source>
</evidence>
<gene>
    <name evidence="1" type="ORF">PsorP6_013301</name>
</gene>
<dbReference type="EMBL" id="CM047592">
    <property type="protein sequence ID" value="KAI9918203.1"/>
    <property type="molecule type" value="Genomic_DNA"/>
</dbReference>
<proteinExistence type="predicted"/>
<evidence type="ECO:0000313" key="1">
    <source>
        <dbReference type="EMBL" id="KAI9918203.1"/>
    </source>
</evidence>
<dbReference type="Proteomes" id="UP001163321">
    <property type="component" value="Chromosome 13"/>
</dbReference>
<reference evidence="1 2" key="1">
    <citation type="journal article" date="2022" name="bioRxiv">
        <title>The genome of the oomycete Peronosclerospora sorghi, a cosmopolitan pathogen of maize and sorghum, is inflated with dispersed pseudogenes.</title>
        <authorList>
            <person name="Fletcher K."/>
            <person name="Martin F."/>
            <person name="Isakeit T."/>
            <person name="Cavanaugh K."/>
            <person name="Magill C."/>
            <person name="Michelmore R."/>
        </authorList>
    </citation>
    <scope>NUCLEOTIDE SEQUENCE [LARGE SCALE GENOMIC DNA]</scope>
    <source>
        <strain evidence="1">P6</strain>
    </source>
</reference>
<comment type="caution">
    <text evidence="1">The sequence shown here is derived from an EMBL/GenBank/DDBJ whole genome shotgun (WGS) entry which is preliminary data.</text>
</comment>